<dbReference type="GO" id="GO:0000981">
    <property type="term" value="F:DNA-binding transcription factor activity, RNA polymerase II-specific"/>
    <property type="evidence" value="ECO:0007669"/>
    <property type="project" value="TreeGrafter"/>
</dbReference>
<gene>
    <name evidence="6" type="ORF">FIBSPDRAFT_819685</name>
</gene>
<protein>
    <recommendedName>
        <fullName evidence="5">MYND-type domain-containing protein</fullName>
    </recommendedName>
</protein>
<reference evidence="6 7" key="1">
    <citation type="journal article" date="2016" name="Mol. Biol. Evol.">
        <title>Comparative Genomics of Early-Diverging Mushroom-Forming Fungi Provides Insights into the Origins of Lignocellulose Decay Capabilities.</title>
        <authorList>
            <person name="Nagy L.G."/>
            <person name="Riley R."/>
            <person name="Tritt A."/>
            <person name="Adam C."/>
            <person name="Daum C."/>
            <person name="Floudas D."/>
            <person name="Sun H."/>
            <person name="Yadav J.S."/>
            <person name="Pangilinan J."/>
            <person name="Larsson K.H."/>
            <person name="Matsuura K."/>
            <person name="Barry K."/>
            <person name="Labutti K."/>
            <person name="Kuo R."/>
            <person name="Ohm R.A."/>
            <person name="Bhattacharya S.S."/>
            <person name="Shirouzu T."/>
            <person name="Yoshinaga Y."/>
            <person name="Martin F.M."/>
            <person name="Grigoriev I.V."/>
            <person name="Hibbett D.S."/>
        </authorList>
    </citation>
    <scope>NUCLEOTIDE SEQUENCE [LARGE SCALE GENOMIC DNA]</scope>
    <source>
        <strain evidence="6 7">CBS 109695</strain>
    </source>
</reference>
<dbReference type="OrthoDB" id="432970at2759"/>
<accession>A0A166PP99</accession>
<dbReference type="InterPro" id="IPR024119">
    <property type="entry name" value="TF_DEAF-1"/>
</dbReference>
<dbReference type="PANTHER" id="PTHR10237">
    <property type="entry name" value="DEFORMED EPIDERMAL AUTOREGULATORY FACTOR 1 HOMOLOG SUPPRESSIN"/>
    <property type="match status" value="1"/>
</dbReference>
<proteinExistence type="predicted"/>
<evidence type="ECO:0000256" key="3">
    <source>
        <dbReference type="ARBA" id="ARBA00022833"/>
    </source>
</evidence>
<dbReference type="Proteomes" id="UP000076532">
    <property type="component" value="Unassembled WGS sequence"/>
</dbReference>
<dbReference type="SUPFAM" id="SSF144232">
    <property type="entry name" value="HIT/MYND zinc finger-like"/>
    <property type="match status" value="1"/>
</dbReference>
<evidence type="ECO:0000259" key="5">
    <source>
        <dbReference type="PROSITE" id="PS50865"/>
    </source>
</evidence>
<keyword evidence="7" id="KW-1185">Reference proteome</keyword>
<dbReference type="PROSITE" id="PS01360">
    <property type="entry name" value="ZF_MYND_1"/>
    <property type="match status" value="1"/>
</dbReference>
<dbReference type="STRING" id="436010.A0A166PP99"/>
<keyword evidence="2 4" id="KW-0863">Zinc-finger</keyword>
<dbReference type="PANTHER" id="PTHR10237:SF14">
    <property type="entry name" value="MYND-TYPE DOMAIN-CONTAINING PROTEIN"/>
    <property type="match status" value="1"/>
</dbReference>
<sequence length="1158" mass="129729">MATPLYWPGKYFFYPIGNTSAVCLTRDLPPEEPANILLLGCGDPRSILYTIYSEPDNATRALDFTCCDYDPAILARNVLLFSLLTDKQPQATIWNMFFHIYLDTASHSALIKQCKKLLQISDSTEKWAASPYSTLIKFCTDYTLAELRRHWLLYTDMQELPRQQAKSIRDAFTTEMKKISKRIAGGDSPSSARSAGPLMMEAMRIASDQLKKYWKTGTTLSDPKQIAGATMLNPTFVYSLGGEGFSVHYGTDPLIPFHHAHVFGNSKGTVTVSDMVNSSKKAFNGWCAKFIASISSTTSPTPVIRIFLGEATAVCRVLRAHAETRALKSSVPVAQWRVQLIQLNKDTYSPGGAPSKFNVIDTSNLDNYMGLLNVLTVTVPLLSSRSSVLYTESLRPLAKDATKEFRDRLYADITTMALMLDLCPVDYLSGFTSRSNSHELLVYTMAKTTGQFHQVTTWKSPLSGDPMAMRDGADISPPPTFDPHQLGTLLYDVYHLLFEQEDSRHFFRLNEKHIGQALSTANVIQHMRASFALLLNLIRERLQINPESWLAIMDRFFSVADADHSLAMDTLNVHDLCAQLYHHGVYKSRDYDYRPPKIGRFIGWTTVTPLVRLILTVPREALQVLHDHAETVPTPLLQCDVQGKNMMNIFTAIHIAFGRVIPMGTKARPWVVFEEDPKGFHGSSSLLVSFIMPTRLLTDFEPAENLNVNFGLRSIPGPVTTLLAPILGMSLTLFSAKLMDYSLVQVLPEEPLSSIPTTLQKGSSSPEPTQIGASRAIYIDLDEECELVDALTSRISVENQEARRLFAGGATPQIQQLSGCVLQVTLGDFNQRIVYPFPVIGSQHKLRVARKSQYIEVVVPVSGPFKAEGMQLHRYPVVGVLNGMNLWNIHRLHLPSLPILDTKAKHVDKWLNTHIFSTMSMREKSLRKKNDSDALLSVKDTINSIFVLSSGIQDGVTKRVFKLSNSKNNSDTIIFVSDIRYDMHSHTMVCDGYVLPLTRSLVQTLSVPLGSLAHSGDMANLSQDVQSWKQLLPALVERCRFSWSHGPNCEYTPKGRIPLSEDIENDPLCSCGRGKDVDGMLKDHAWSKFAPHVTRVALSPLFAVSYLETVIRNPEQRRCFVCRKKGKMKTCTKCQKVRYCGPVCQKRDWKLHKEKCKP</sequence>
<dbReference type="InterPro" id="IPR002893">
    <property type="entry name" value="Znf_MYND"/>
</dbReference>
<feature type="domain" description="MYND-type" evidence="5">
    <location>
        <begin position="1119"/>
        <end position="1156"/>
    </location>
</feature>
<evidence type="ECO:0000313" key="7">
    <source>
        <dbReference type="Proteomes" id="UP000076532"/>
    </source>
</evidence>
<dbReference type="AlphaFoldDB" id="A0A166PP99"/>
<evidence type="ECO:0000313" key="6">
    <source>
        <dbReference type="EMBL" id="KZP26299.1"/>
    </source>
</evidence>
<organism evidence="6 7">
    <name type="scientific">Athelia psychrophila</name>
    <dbReference type="NCBI Taxonomy" id="1759441"/>
    <lineage>
        <taxon>Eukaryota</taxon>
        <taxon>Fungi</taxon>
        <taxon>Dikarya</taxon>
        <taxon>Basidiomycota</taxon>
        <taxon>Agaricomycotina</taxon>
        <taxon>Agaricomycetes</taxon>
        <taxon>Agaricomycetidae</taxon>
        <taxon>Atheliales</taxon>
        <taxon>Atheliaceae</taxon>
        <taxon>Athelia</taxon>
    </lineage>
</organism>
<dbReference type="GO" id="GO:0008270">
    <property type="term" value="F:zinc ion binding"/>
    <property type="evidence" value="ECO:0007669"/>
    <property type="project" value="UniProtKB-KW"/>
</dbReference>
<evidence type="ECO:0000256" key="2">
    <source>
        <dbReference type="ARBA" id="ARBA00022771"/>
    </source>
</evidence>
<keyword evidence="1" id="KW-0479">Metal-binding</keyword>
<evidence type="ECO:0000256" key="4">
    <source>
        <dbReference type="PROSITE-ProRule" id="PRU00134"/>
    </source>
</evidence>
<dbReference type="Gene3D" id="6.10.140.2220">
    <property type="match status" value="1"/>
</dbReference>
<evidence type="ECO:0000256" key="1">
    <source>
        <dbReference type="ARBA" id="ARBA00022723"/>
    </source>
</evidence>
<name>A0A166PP99_9AGAM</name>
<dbReference type="EMBL" id="KV417515">
    <property type="protein sequence ID" value="KZP26299.1"/>
    <property type="molecule type" value="Genomic_DNA"/>
</dbReference>
<dbReference type="Pfam" id="PF01753">
    <property type="entry name" value="zf-MYND"/>
    <property type="match status" value="1"/>
</dbReference>
<keyword evidence="3" id="KW-0862">Zinc</keyword>
<dbReference type="PROSITE" id="PS50865">
    <property type="entry name" value="ZF_MYND_2"/>
    <property type="match status" value="1"/>
</dbReference>
<dbReference type="Pfam" id="PF14737">
    <property type="entry name" value="DUF4470"/>
    <property type="match status" value="1"/>
</dbReference>
<dbReference type="GO" id="GO:0005634">
    <property type="term" value="C:nucleus"/>
    <property type="evidence" value="ECO:0007669"/>
    <property type="project" value="TreeGrafter"/>
</dbReference>
<dbReference type="InterPro" id="IPR027974">
    <property type="entry name" value="DUF4470"/>
</dbReference>